<dbReference type="InterPro" id="IPR013249">
    <property type="entry name" value="RNA_pol_sigma70_r4_t2"/>
</dbReference>
<dbReference type="InterPro" id="IPR039425">
    <property type="entry name" value="RNA_pol_sigma-70-like"/>
</dbReference>
<sequence length="185" mass="20140">MTADILAVIPNLRAFAVSLCGNLDRADDLVQETLVKAWSKLGSFVEGTNLRAWLFTILRNIYYSEYRKRRREVADSDGAIAARLATAPAQNSHMDMLDFRAALQELPADQREALILIGASGLSYEEAAGVCGCAVGTMKSRVNRARGRLAELLSISSSSEFGHDGDWQAVDPIMVGQRYSRGGGD</sequence>
<feature type="domain" description="RNA polymerase sigma-70 region 2" evidence="7">
    <location>
        <begin position="9"/>
        <end position="71"/>
    </location>
</feature>
<dbReference type="InterPro" id="IPR013324">
    <property type="entry name" value="RNA_pol_sigma_r3/r4-like"/>
</dbReference>
<keyword evidence="5 6" id="KW-0804">Transcription</keyword>
<evidence type="ECO:0000256" key="3">
    <source>
        <dbReference type="ARBA" id="ARBA00023082"/>
    </source>
</evidence>
<evidence type="ECO:0000313" key="9">
    <source>
        <dbReference type="EMBL" id="WOJ91589.1"/>
    </source>
</evidence>
<dbReference type="NCBIfam" id="NF009199">
    <property type="entry name" value="PRK12547.1"/>
    <property type="match status" value="1"/>
</dbReference>
<dbReference type="InterPro" id="IPR036388">
    <property type="entry name" value="WH-like_DNA-bd_sf"/>
</dbReference>
<dbReference type="InterPro" id="IPR007627">
    <property type="entry name" value="RNA_pol_sigma70_r2"/>
</dbReference>
<dbReference type="Pfam" id="PF08281">
    <property type="entry name" value="Sigma70_r4_2"/>
    <property type="match status" value="1"/>
</dbReference>
<keyword evidence="3 6" id="KW-0731">Sigma factor</keyword>
<dbReference type="RefSeq" id="WP_407341176.1">
    <property type="nucleotide sequence ID" value="NZ_CP136862.1"/>
</dbReference>
<evidence type="ECO:0000259" key="7">
    <source>
        <dbReference type="Pfam" id="PF04542"/>
    </source>
</evidence>
<dbReference type="Pfam" id="PF04542">
    <property type="entry name" value="Sigma70_r2"/>
    <property type="match status" value="1"/>
</dbReference>
<name>A0ABZ0HYD3_9HYPH</name>
<keyword evidence="2 6" id="KW-0805">Transcription regulation</keyword>
<evidence type="ECO:0000256" key="6">
    <source>
        <dbReference type="RuleBase" id="RU000716"/>
    </source>
</evidence>
<gene>
    <name evidence="9" type="ORF">RZS28_00370</name>
</gene>
<reference evidence="9 10" key="1">
    <citation type="submission" date="2023-10" db="EMBL/GenBank/DDBJ databases">
        <title>Novel methanotroph of the genus Methylocapsa from a subarctic wetland.</title>
        <authorList>
            <person name="Belova S.E."/>
            <person name="Oshkin I.Y."/>
            <person name="Miroshnikov K."/>
            <person name="Dedysh S.N."/>
        </authorList>
    </citation>
    <scope>NUCLEOTIDE SEQUENCE [LARGE SCALE GENOMIC DNA]</scope>
    <source>
        <strain evidence="9 10">RX1</strain>
    </source>
</reference>
<keyword evidence="4 6" id="KW-0238">DNA-binding</keyword>
<dbReference type="PANTHER" id="PTHR43133">
    <property type="entry name" value="RNA POLYMERASE ECF-TYPE SIGMA FACTO"/>
    <property type="match status" value="1"/>
</dbReference>
<organism evidence="9 10">
    <name type="scientific">Methylocapsa polymorpha</name>
    <dbReference type="NCBI Taxonomy" id="3080828"/>
    <lineage>
        <taxon>Bacteria</taxon>
        <taxon>Pseudomonadati</taxon>
        <taxon>Pseudomonadota</taxon>
        <taxon>Alphaproteobacteria</taxon>
        <taxon>Hyphomicrobiales</taxon>
        <taxon>Beijerinckiaceae</taxon>
        <taxon>Methylocapsa</taxon>
    </lineage>
</organism>
<evidence type="ECO:0000256" key="5">
    <source>
        <dbReference type="ARBA" id="ARBA00023163"/>
    </source>
</evidence>
<evidence type="ECO:0000313" key="10">
    <source>
        <dbReference type="Proteomes" id="UP001626536"/>
    </source>
</evidence>
<evidence type="ECO:0000256" key="1">
    <source>
        <dbReference type="ARBA" id="ARBA00010641"/>
    </source>
</evidence>
<dbReference type="Gene3D" id="1.10.10.10">
    <property type="entry name" value="Winged helix-like DNA-binding domain superfamily/Winged helix DNA-binding domain"/>
    <property type="match status" value="1"/>
</dbReference>
<dbReference type="InterPro" id="IPR000838">
    <property type="entry name" value="RNA_pol_sigma70_ECF_CS"/>
</dbReference>
<dbReference type="SUPFAM" id="SSF88946">
    <property type="entry name" value="Sigma2 domain of RNA polymerase sigma factors"/>
    <property type="match status" value="1"/>
</dbReference>
<dbReference type="Gene3D" id="1.10.1740.10">
    <property type="match status" value="1"/>
</dbReference>
<dbReference type="PROSITE" id="PS01063">
    <property type="entry name" value="SIGMA70_ECF"/>
    <property type="match status" value="1"/>
</dbReference>
<evidence type="ECO:0000256" key="4">
    <source>
        <dbReference type="ARBA" id="ARBA00023125"/>
    </source>
</evidence>
<dbReference type="PANTHER" id="PTHR43133:SF25">
    <property type="entry name" value="RNA POLYMERASE SIGMA FACTOR RFAY-RELATED"/>
    <property type="match status" value="1"/>
</dbReference>
<proteinExistence type="inferred from homology"/>
<evidence type="ECO:0000256" key="2">
    <source>
        <dbReference type="ARBA" id="ARBA00023015"/>
    </source>
</evidence>
<feature type="domain" description="RNA polymerase sigma factor 70 region 4 type 2" evidence="8">
    <location>
        <begin position="98"/>
        <end position="149"/>
    </location>
</feature>
<dbReference type="NCBIfam" id="TIGR02937">
    <property type="entry name" value="sigma70-ECF"/>
    <property type="match status" value="1"/>
</dbReference>
<comment type="similarity">
    <text evidence="1 6">Belongs to the sigma-70 factor family. ECF subfamily.</text>
</comment>
<accession>A0ABZ0HYD3</accession>
<keyword evidence="10" id="KW-1185">Reference proteome</keyword>
<dbReference type="InterPro" id="IPR013325">
    <property type="entry name" value="RNA_pol_sigma_r2"/>
</dbReference>
<evidence type="ECO:0000259" key="8">
    <source>
        <dbReference type="Pfam" id="PF08281"/>
    </source>
</evidence>
<protein>
    <recommendedName>
        <fullName evidence="6">RNA polymerase sigma factor</fullName>
    </recommendedName>
</protein>
<dbReference type="EMBL" id="CP136862">
    <property type="protein sequence ID" value="WOJ91589.1"/>
    <property type="molecule type" value="Genomic_DNA"/>
</dbReference>
<dbReference type="Proteomes" id="UP001626536">
    <property type="component" value="Chromosome"/>
</dbReference>
<dbReference type="SUPFAM" id="SSF88659">
    <property type="entry name" value="Sigma3 and sigma4 domains of RNA polymerase sigma factors"/>
    <property type="match status" value="1"/>
</dbReference>
<dbReference type="CDD" id="cd06171">
    <property type="entry name" value="Sigma70_r4"/>
    <property type="match status" value="1"/>
</dbReference>
<dbReference type="InterPro" id="IPR014284">
    <property type="entry name" value="RNA_pol_sigma-70_dom"/>
</dbReference>